<evidence type="ECO:0000259" key="5">
    <source>
        <dbReference type="Pfam" id="PF02737"/>
    </source>
</evidence>
<accession>A0A1J4NRT5</accession>
<organism evidence="6 7">
    <name type="scientific">Streptomyces mangrovisoli</name>
    <dbReference type="NCBI Taxonomy" id="1428628"/>
    <lineage>
        <taxon>Bacteria</taxon>
        <taxon>Bacillati</taxon>
        <taxon>Actinomycetota</taxon>
        <taxon>Actinomycetes</taxon>
        <taxon>Kitasatosporales</taxon>
        <taxon>Streptomycetaceae</taxon>
        <taxon>Streptomyces</taxon>
    </lineage>
</organism>
<name>A0A1J4NRT5_9ACTN</name>
<comment type="similarity">
    <text evidence="2">Belongs to the 3-hydroxyacyl-CoA dehydrogenase family.</text>
</comment>
<protein>
    <submittedName>
        <fullName evidence="6">3-hydroxyacyl-CoA dehydrogenase</fullName>
    </submittedName>
</protein>
<evidence type="ECO:0000256" key="2">
    <source>
        <dbReference type="ARBA" id="ARBA00009463"/>
    </source>
</evidence>
<feature type="domain" description="3-hydroxyacyl-CoA dehydrogenase C-terminal" evidence="4">
    <location>
        <begin position="187"/>
        <end position="255"/>
    </location>
</feature>
<feature type="domain" description="3-hydroxyacyl-CoA dehydrogenase NAD binding" evidence="5">
    <location>
        <begin position="7"/>
        <end position="182"/>
    </location>
</feature>
<dbReference type="SUPFAM" id="SSF51735">
    <property type="entry name" value="NAD(P)-binding Rossmann-fold domains"/>
    <property type="match status" value="1"/>
</dbReference>
<comment type="caution">
    <text evidence="6">The sequence shown here is derived from an EMBL/GenBank/DDBJ whole genome shotgun (WGS) entry which is preliminary data.</text>
</comment>
<comment type="pathway">
    <text evidence="1">Lipid metabolism; butanoate metabolism.</text>
</comment>
<dbReference type="RefSeq" id="WP_046585683.1">
    <property type="nucleotide sequence ID" value="NZ_LAVA02000066.1"/>
</dbReference>
<keyword evidence="7" id="KW-1185">Reference proteome</keyword>
<dbReference type="GO" id="GO:0006631">
    <property type="term" value="P:fatty acid metabolic process"/>
    <property type="evidence" value="ECO:0007669"/>
    <property type="project" value="InterPro"/>
</dbReference>
<dbReference type="Pfam" id="PF00725">
    <property type="entry name" value="3HCDH"/>
    <property type="match status" value="1"/>
</dbReference>
<dbReference type="OrthoDB" id="9771883at2"/>
<dbReference type="Gene3D" id="1.10.1040.10">
    <property type="entry name" value="N-(1-d-carboxylethyl)-l-norvaline Dehydrogenase, domain 2"/>
    <property type="match status" value="1"/>
</dbReference>
<dbReference type="GO" id="GO:0016616">
    <property type="term" value="F:oxidoreductase activity, acting on the CH-OH group of donors, NAD or NADP as acceptor"/>
    <property type="evidence" value="ECO:0007669"/>
    <property type="project" value="InterPro"/>
</dbReference>
<dbReference type="Pfam" id="PF02737">
    <property type="entry name" value="3HCDH_N"/>
    <property type="match status" value="1"/>
</dbReference>
<proteinExistence type="inferred from homology"/>
<dbReference type="InterPro" id="IPR006176">
    <property type="entry name" value="3-OHacyl-CoA_DH_NAD-bd"/>
</dbReference>
<evidence type="ECO:0000256" key="3">
    <source>
        <dbReference type="ARBA" id="ARBA00023002"/>
    </source>
</evidence>
<gene>
    <name evidence="6" type="ORF">WN71_025835</name>
</gene>
<dbReference type="SUPFAM" id="SSF48179">
    <property type="entry name" value="6-phosphogluconate dehydrogenase C-terminal domain-like"/>
    <property type="match status" value="1"/>
</dbReference>
<keyword evidence="3" id="KW-0560">Oxidoreductase</keyword>
<dbReference type="InterPro" id="IPR013328">
    <property type="entry name" value="6PGD_dom2"/>
</dbReference>
<evidence type="ECO:0000259" key="4">
    <source>
        <dbReference type="Pfam" id="PF00725"/>
    </source>
</evidence>
<evidence type="ECO:0000313" key="6">
    <source>
        <dbReference type="EMBL" id="OIJ65024.1"/>
    </source>
</evidence>
<dbReference type="EMBL" id="LAVA02000066">
    <property type="protein sequence ID" value="OIJ65024.1"/>
    <property type="molecule type" value="Genomic_DNA"/>
</dbReference>
<reference evidence="6" key="1">
    <citation type="submission" date="2016-10" db="EMBL/GenBank/DDBJ databases">
        <title>Genome sequence of Streptomyces mangrovisoli MUSC 149.</title>
        <authorList>
            <person name="Lee L.-H."/>
            <person name="Ser H.-L."/>
        </authorList>
    </citation>
    <scope>NUCLEOTIDE SEQUENCE [LARGE SCALE GENOMIC DNA]</scope>
    <source>
        <strain evidence="6">MUSC 149</strain>
    </source>
</reference>
<dbReference type="InterPro" id="IPR036291">
    <property type="entry name" value="NAD(P)-bd_dom_sf"/>
</dbReference>
<dbReference type="GO" id="GO:0070403">
    <property type="term" value="F:NAD+ binding"/>
    <property type="evidence" value="ECO:0007669"/>
    <property type="project" value="InterPro"/>
</dbReference>
<dbReference type="PANTHER" id="PTHR48075:SF5">
    <property type="entry name" value="3-HYDROXYBUTYRYL-COA DEHYDROGENASE"/>
    <property type="match status" value="1"/>
</dbReference>
<evidence type="ECO:0000313" key="7">
    <source>
        <dbReference type="Proteomes" id="UP000034196"/>
    </source>
</evidence>
<sequence>MTARVATVAVVGCGVIGAGWAALCLAQGRDVRACDPAPGAERRLREHVDGAWTALTRLGLAEGASRDRLMFAASVAEAVEGADFVQESGPETADLKQGLIAEIDAHTSGSVPIASSSSGLMPSRLQEMAARHPERVLVGHPFHPAYLIPLVEVVPGSRTTASAVDTALAFYSSLGKRPILVRHEVPGHVTNRLQAALWQEAYSLVERGVATVADIDAAISSGPGLRWALLGPLANQHLSGGAGGLAHTLRHLGPPAQEWMDDLGRVHLTPALAARLVEGIDGELDGTDQSALVAERDDLLIDLIAAKRRRTALP</sequence>
<dbReference type="AlphaFoldDB" id="A0A1J4NRT5"/>
<evidence type="ECO:0000256" key="1">
    <source>
        <dbReference type="ARBA" id="ARBA00005086"/>
    </source>
</evidence>
<dbReference type="Gene3D" id="3.40.50.720">
    <property type="entry name" value="NAD(P)-binding Rossmann-like Domain"/>
    <property type="match status" value="1"/>
</dbReference>
<dbReference type="InterPro" id="IPR006108">
    <property type="entry name" value="3HC_DH_C"/>
</dbReference>
<dbReference type="STRING" id="1428628.WN71_025835"/>
<dbReference type="Proteomes" id="UP000034196">
    <property type="component" value="Unassembled WGS sequence"/>
</dbReference>
<dbReference type="PANTHER" id="PTHR48075">
    <property type="entry name" value="3-HYDROXYACYL-COA DEHYDROGENASE FAMILY PROTEIN"/>
    <property type="match status" value="1"/>
</dbReference>
<dbReference type="InterPro" id="IPR008927">
    <property type="entry name" value="6-PGluconate_DH-like_C_sf"/>
</dbReference>